<keyword evidence="4" id="KW-1185">Reference proteome</keyword>
<dbReference type="Pfam" id="PF20152">
    <property type="entry name" value="DUF6534"/>
    <property type="match status" value="1"/>
</dbReference>
<sequence>MAKGPAEIAHGPIFIGFVIKTILYGLILLQAYLYYVTFKKDRLWLKLLIAFLVVADTVNIVFDVVYIYTALIIHFNDPAYLANANWLFATDPAINGITTATVQLFFAWRVKVLTGNIWLVSLITITSISSGLCAIGAAAATEWVPQFINFQKFEVVVIIWLAGSAVSDVVITAAMTWYLSGFGSSDQVIDRIIRLTIQTGFLQAVFAIIDLIFFLVDPSGTHLIFNWILSKLYSNAILSSLNSRSGWKFGSTDNGNLSAGISSTRRGVSTLFVVTAHDLTANGNMFQQVVQVFRREEVELNVISDIKEDSYPSSERNSDPV</sequence>
<feature type="transmembrane region" description="Helical" evidence="1">
    <location>
        <begin position="12"/>
        <end position="35"/>
    </location>
</feature>
<feature type="transmembrane region" description="Helical" evidence="1">
    <location>
        <begin position="47"/>
        <end position="73"/>
    </location>
</feature>
<gene>
    <name evidence="3" type="ORF">PC9H_002041</name>
</gene>
<dbReference type="VEuPathDB" id="FungiDB:PC9H_002041"/>
<dbReference type="PANTHER" id="PTHR40465:SF1">
    <property type="entry name" value="DUF6534 DOMAIN-CONTAINING PROTEIN"/>
    <property type="match status" value="1"/>
</dbReference>
<feature type="transmembrane region" description="Helical" evidence="1">
    <location>
        <begin position="117"/>
        <end position="138"/>
    </location>
</feature>
<reference evidence="3" key="1">
    <citation type="submission" date="2019-07" db="EMBL/GenBank/DDBJ databases">
        <authorList>
            <person name="Palmer J.M."/>
        </authorList>
    </citation>
    <scope>NUCLEOTIDE SEQUENCE</scope>
    <source>
        <strain evidence="3">PC9</strain>
    </source>
</reference>
<comment type="caution">
    <text evidence="3">The sequence shown here is derived from an EMBL/GenBank/DDBJ whole genome shotgun (WGS) entry which is preliminary data.</text>
</comment>
<dbReference type="InterPro" id="IPR045339">
    <property type="entry name" value="DUF6534"/>
</dbReference>
<keyword evidence="1" id="KW-0472">Membrane</keyword>
<name>A0A8H7DQ34_PLEOS</name>
<evidence type="ECO:0000313" key="3">
    <source>
        <dbReference type="EMBL" id="KAF7419451.1"/>
    </source>
</evidence>
<feature type="domain" description="DUF6534" evidence="2">
    <location>
        <begin position="164"/>
        <end position="245"/>
    </location>
</feature>
<dbReference type="AlphaFoldDB" id="A0A8H7DQ34"/>
<dbReference type="PANTHER" id="PTHR40465">
    <property type="entry name" value="CHROMOSOME 1, WHOLE GENOME SHOTGUN SEQUENCE"/>
    <property type="match status" value="1"/>
</dbReference>
<feature type="transmembrane region" description="Helical" evidence="1">
    <location>
        <begin position="192"/>
        <end position="216"/>
    </location>
</feature>
<evidence type="ECO:0000259" key="2">
    <source>
        <dbReference type="Pfam" id="PF20152"/>
    </source>
</evidence>
<accession>A0A8H7DQ34</accession>
<keyword evidence="1" id="KW-1133">Transmembrane helix</keyword>
<organism evidence="3 4">
    <name type="scientific">Pleurotus ostreatus</name>
    <name type="common">Oyster mushroom</name>
    <name type="synonym">White-rot fungus</name>
    <dbReference type="NCBI Taxonomy" id="5322"/>
    <lineage>
        <taxon>Eukaryota</taxon>
        <taxon>Fungi</taxon>
        <taxon>Dikarya</taxon>
        <taxon>Basidiomycota</taxon>
        <taxon>Agaricomycotina</taxon>
        <taxon>Agaricomycetes</taxon>
        <taxon>Agaricomycetidae</taxon>
        <taxon>Agaricales</taxon>
        <taxon>Pleurotineae</taxon>
        <taxon>Pleurotaceae</taxon>
        <taxon>Pleurotus</taxon>
    </lineage>
</organism>
<dbReference type="GeneID" id="59371882"/>
<keyword evidence="1" id="KW-0812">Transmembrane</keyword>
<dbReference type="EMBL" id="JACETU010000010">
    <property type="protein sequence ID" value="KAF7419451.1"/>
    <property type="molecule type" value="Genomic_DNA"/>
</dbReference>
<protein>
    <recommendedName>
        <fullName evidence="2">DUF6534 domain-containing protein</fullName>
    </recommendedName>
</protein>
<feature type="transmembrane region" description="Helical" evidence="1">
    <location>
        <begin position="93"/>
        <end position="110"/>
    </location>
</feature>
<dbReference type="OrthoDB" id="3183258at2759"/>
<proteinExistence type="predicted"/>
<feature type="transmembrane region" description="Helical" evidence="1">
    <location>
        <begin position="158"/>
        <end position="180"/>
    </location>
</feature>
<evidence type="ECO:0000256" key="1">
    <source>
        <dbReference type="SAM" id="Phobius"/>
    </source>
</evidence>
<dbReference type="RefSeq" id="XP_036626305.1">
    <property type="nucleotide sequence ID" value="XM_036771684.1"/>
</dbReference>
<evidence type="ECO:0000313" key="4">
    <source>
        <dbReference type="Proteomes" id="UP000623687"/>
    </source>
</evidence>
<dbReference type="Proteomes" id="UP000623687">
    <property type="component" value="Unassembled WGS sequence"/>
</dbReference>